<keyword evidence="1" id="KW-0808">Transferase</keyword>
<dbReference type="OrthoDB" id="6619927at2"/>
<dbReference type="InterPro" id="IPR029063">
    <property type="entry name" value="SAM-dependent_MTases_sf"/>
</dbReference>
<reference evidence="1 2" key="1">
    <citation type="submission" date="2018-12" db="EMBL/GenBank/DDBJ databases">
        <title>The Genome Submission of two Enterobacter spp. strains.</title>
        <authorList>
            <person name="Wu W."/>
            <person name="Wei L."/>
            <person name="Feng Y."/>
            <person name="Zong Z."/>
        </authorList>
    </citation>
    <scope>NUCLEOTIDE SEQUENCE [LARGE SCALE GENOMIC DNA]</scope>
    <source>
        <strain evidence="1 2">WCHEHu045002</strain>
    </source>
</reference>
<comment type="caution">
    <text evidence="1">The sequence shown here is derived from an EMBL/GenBank/DDBJ whole genome shotgun (WGS) entry which is preliminary data.</text>
</comment>
<keyword evidence="1" id="KW-0489">Methyltransferase</keyword>
<proteinExistence type="predicted"/>
<name>A0A3R9NHD8_9ENTR</name>
<evidence type="ECO:0000313" key="2">
    <source>
        <dbReference type="Proteomes" id="UP000276389"/>
    </source>
</evidence>
<dbReference type="GO" id="GO:0008168">
    <property type="term" value="F:methyltransferase activity"/>
    <property type="evidence" value="ECO:0007669"/>
    <property type="project" value="UniProtKB-KW"/>
</dbReference>
<organism evidence="1 2">
    <name type="scientific">Enterobacter huaxiensis</name>
    <dbReference type="NCBI Taxonomy" id="2494702"/>
    <lineage>
        <taxon>Bacteria</taxon>
        <taxon>Pseudomonadati</taxon>
        <taxon>Pseudomonadota</taxon>
        <taxon>Gammaproteobacteria</taxon>
        <taxon>Enterobacterales</taxon>
        <taxon>Enterobacteriaceae</taxon>
        <taxon>Enterobacter</taxon>
    </lineage>
</organism>
<dbReference type="AlphaFoldDB" id="A0A3R9NHD8"/>
<dbReference type="Gene3D" id="3.40.50.150">
    <property type="entry name" value="Vaccinia Virus protein VP39"/>
    <property type="match status" value="1"/>
</dbReference>
<dbReference type="EMBL" id="RWHU01000006">
    <property type="protein sequence ID" value="RSK65744.1"/>
    <property type="molecule type" value="Genomic_DNA"/>
</dbReference>
<dbReference type="GO" id="GO:0032259">
    <property type="term" value="P:methylation"/>
    <property type="evidence" value="ECO:0007669"/>
    <property type="project" value="UniProtKB-KW"/>
</dbReference>
<dbReference type="SUPFAM" id="SSF53335">
    <property type="entry name" value="S-adenosyl-L-methionine-dependent methyltransferases"/>
    <property type="match status" value="1"/>
</dbReference>
<sequence>MNWQPFRGNAPENMTIYSAIFPDISDQWPMRDDTVREIADIARALKAEPALRPPLIETGEGGQTVLVPQNRYSGQAFHNRPALAAWRTRLVPGALALFAVQNPLEDRLPEGTKMDSGSRQWFIHANDAIGVRSRAKVLSALVEKYIHNASENNWISLASGAAIPVLEALRNAKLDGQQVYLTLVDKDAVALSWAETMAAQEGINVGEQLTLLRRDLVHTLVRNEDLLLELGEHQAELVDALGIFEYFNDADAVIFLQRALRLVKPGGAVIVSNMLTSSPQIDFVLRCIGWEHIFPRTLQQLQDIHIAAGVPVENVTVVVPRDGVYAVMEVRV</sequence>
<protein>
    <submittedName>
        <fullName evidence="1">Class I SAM-dependent methyltransferase</fullName>
    </submittedName>
</protein>
<gene>
    <name evidence="1" type="ORF">EJE24_16755</name>
</gene>
<evidence type="ECO:0000313" key="1">
    <source>
        <dbReference type="EMBL" id="RSK65744.1"/>
    </source>
</evidence>
<accession>A0A3R9NHD8</accession>
<dbReference type="Proteomes" id="UP000276389">
    <property type="component" value="Unassembled WGS sequence"/>
</dbReference>
<dbReference type="RefSeq" id="WP_119936386.1">
    <property type="nucleotide sequence ID" value="NZ_CP043342.1"/>
</dbReference>